<evidence type="ECO:0000313" key="1">
    <source>
        <dbReference type="EMBL" id="SHI25251.1"/>
    </source>
</evidence>
<dbReference type="AlphaFoldDB" id="A0A1M5ZM52"/>
<name>A0A1M5ZM52_9VIBR</name>
<keyword evidence="2" id="KW-1185">Reference proteome</keyword>
<dbReference type="OrthoDB" id="6267106at2"/>
<proteinExistence type="predicted"/>
<sequence>MPVAHFKGDFCNIDSFKPTSNTLDGIKEMNRVINISNMLERILAGVPLFQLFASRSPAGSIVINGSVSVATTGYNVTRYDWNLFSQALKGVGDERRSQLQKIAGVMAFTSSGKDYDFWRCVSNAL</sequence>
<organism evidence="1 2">
    <name type="scientific">Vibrio aerogenes CECT 7868</name>
    <dbReference type="NCBI Taxonomy" id="1216006"/>
    <lineage>
        <taxon>Bacteria</taxon>
        <taxon>Pseudomonadati</taxon>
        <taxon>Pseudomonadota</taxon>
        <taxon>Gammaproteobacteria</taxon>
        <taxon>Vibrionales</taxon>
        <taxon>Vibrionaceae</taxon>
        <taxon>Vibrio</taxon>
    </lineage>
</organism>
<accession>A0A1M5ZM52</accession>
<protein>
    <submittedName>
        <fullName evidence="1">Uncharacterized protein</fullName>
    </submittedName>
</protein>
<gene>
    <name evidence="1" type="ORF">VA7868_02918</name>
</gene>
<dbReference type="Proteomes" id="UP000184608">
    <property type="component" value="Unassembled WGS sequence"/>
</dbReference>
<evidence type="ECO:0000313" key="2">
    <source>
        <dbReference type="Proteomes" id="UP000184608"/>
    </source>
</evidence>
<reference evidence="1 2" key="1">
    <citation type="submission" date="2016-11" db="EMBL/GenBank/DDBJ databases">
        <authorList>
            <person name="Jaros S."/>
            <person name="Januszkiewicz K."/>
            <person name="Wedrychowicz H."/>
        </authorList>
    </citation>
    <scope>NUCLEOTIDE SEQUENCE [LARGE SCALE GENOMIC DNA]</scope>
    <source>
        <strain evidence="1 2">CECT 7868</strain>
    </source>
</reference>
<dbReference type="EMBL" id="FQXZ01000032">
    <property type="protein sequence ID" value="SHI25251.1"/>
    <property type="molecule type" value="Genomic_DNA"/>
</dbReference>
<dbReference type="RefSeq" id="WP_073604547.1">
    <property type="nucleotide sequence ID" value="NZ_FQXZ01000032.1"/>
</dbReference>